<proteinExistence type="predicted"/>
<reference evidence="3 4" key="1">
    <citation type="submission" date="2017-03" db="EMBL/GenBank/DDBJ databases">
        <title>Genome sequence of Sphingomonas dokdonensis DSM 21029.</title>
        <authorList>
            <person name="Poehlein A."/>
            <person name="Wuebbeler J.H."/>
            <person name="Steinbuechel A."/>
            <person name="Daniel R."/>
        </authorList>
    </citation>
    <scope>NUCLEOTIDE SEQUENCE [LARGE SCALE GENOMIC DNA]</scope>
    <source>
        <strain evidence="3 4">DSM 21029</strain>
    </source>
</reference>
<dbReference type="EMBL" id="NBBI01000001">
    <property type="protein sequence ID" value="OWK33305.1"/>
    <property type="molecule type" value="Genomic_DNA"/>
</dbReference>
<comment type="caution">
    <text evidence="3">The sequence shown here is derived from an EMBL/GenBank/DDBJ whole genome shotgun (WGS) entry which is preliminary data.</text>
</comment>
<keyword evidence="1 3" id="KW-0378">Hydrolase</keyword>
<dbReference type="GO" id="GO:0106435">
    <property type="term" value="F:carboxylesterase activity"/>
    <property type="evidence" value="ECO:0007669"/>
    <property type="project" value="UniProtKB-EC"/>
</dbReference>
<dbReference type="PANTHER" id="PTHR48081:SF8">
    <property type="entry name" value="ALPHA_BETA HYDROLASE FOLD-3 DOMAIN-CONTAINING PROTEIN-RELATED"/>
    <property type="match status" value="1"/>
</dbReference>
<dbReference type="InterPro" id="IPR050300">
    <property type="entry name" value="GDXG_lipolytic_enzyme"/>
</dbReference>
<organism evidence="3 4">
    <name type="scientific">Sphingomonas dokdonensis</name>
    <dbReference type="NCBI Taxonomy" id="344880"/>
    <lineage>
        <taxon>Bacteria</taxon>
        <taxon>Pseudomonadati</taxon>
        <taxon>Pseudomonadota</taxon>
        <taxon>Alphaproteobacteria</taxon>
        <taxon>Sphingomonadales</taxon>
        <taxon>Sphingomonadaceae</taxon>
        <taxon>Sphingomonas</taxon>
    </lineage>
</organism>
<evidence type="ECO:0000313" key="3">
    <source>
        <dbReference type="EMBL" id="OWK33305.1"/>
    </source>
</evidence>
<dbReference type="SUPFAM" id="SSF53474">
    <property type="entry name" value="alpha/beta-Hydrolases"/>
    <property type="match status" value="1"/>
</dbReference>
<evidence type="ECO:0000256" key="1">
    <source>
        <dbReference type="ARBA" id="ARBA00022801"/>
    </source>
</evidence>
<dbReference type="OrthoDB" id="9806180at2"/>
<dbReference type="InterPro" id="IPR029058">
    <property type="entry name" value="AB_hydrolase_fold"/>
</dbReference>
<dbReference type="AlphaFoldDB" id="A0A245ZU87"/>
<feature type="domain" description="Alpha/beta hydrolase fold-3" evidence="2">
    <location>
        <begin position="80"/>
        <end position="286"/>
    </location>
</feature>
<accession>A0A245ZU87</accession>
<gene>
    <name evidence="3" type="primary">nlhH_1</name>
    <name evidence="3" type="ORF">SPDO_01810</name>
</gene>
<name>A0A245ZU87_9SPHN</name>
<dbReference type="PANTHER" id="PTHR48081">
    <property type="entry name" value="AB HYDROLASE SUPERFAMILY PROTEIN C4A8.06C"/>
    <property type="match status" value="1"/>
</dbReference>
<dbReference type="InterPro" id="IPR013094">
    <property type="entry name" value="AB_hydrolase_3"/>
</dbReference>
<dbReference type="Gene3D" id="3.40.50.1820">
    <property type="entry name" value="alpha/beta hydrolase"/>
    <property type="match status" value="1"/>
</dbReference>
<keyword evidence="4" id="KW-1185">Reference proteome</keyword>
<dbReference type="RefSeq" id="WP_088365587.1">
    <property type="nucleotide sequence ID" value="NZ_NBBI01000001.1"/>
</dbReference>
<dbReference type="Pfam" id="PF07859">
    <property type="entry name" value="Abhydrolase_3"/>
    <property type="match status" value="1"/>
</dbReference>
<protein>
    <submittedName>
        <fullName evidence="3">Carboxylesterase NlhH</fullName>
        <ecNumber evidence="3">3.1.1.1</ecNumber>
    </submittedName>
</protein>
<evidence type="ECO:0000313" key="4">
    <source>
        <dbReference type="Proteomes" id="UP000197290"/>
    </source>
</evidence>
<dbReference type="Proteomes" id="UP000197290">
    <property type="component" value="Unassembled WGS sequence"/>
</dbReference>
<sequence length="312" mass="32898">MSTRHLVDPELLPLLDLWPAVTMSAEVLEQARGWPAPPPPADDDGVVMERISVPGPEGASDLGLVIFRPVKPVQGAGGICHMHGGGFVLGTSEGSATRLRPMVAALGCVIVSVDYRLAPETPFPGPIEDCYAGLAWTFANAARLGIDPARIGVMGESAGGGLAAALALLARDRGEHRLAFQHLLYPMIDDRTGVIDGDPLTGEFIWNRDSNRFGWQAMLGVAPGGEAVSPYAAAARAEDLAGLPPTYIATGSLDLFRDENIAYAQRLLAAGVPTEFHIWPGAIHGFDGAPEAAITREANQSRIAALCRVLRG</sequence>
<dbReference type="EC" id="3.1.1.1" evidence="3"/>
<evidence type="ECO:0000259" key="2">
    <source>
        <dbReference type="Pfam" id="PF07859"/>
    </source>
</evidence>